<proteinExistence type="predicted"/>
<name>A0A644WQ69_9ZZZZ</name>
<dbReference type="EMBL" id="VSSQ01001153">
    <property type="protein sequence ID" value="MPM05661.1"/>
    <property type="molecule type" value="Genomic_DNA"/>
</dbReference>
<dbReference type="Gene3D" id="2.60.450.10">
    <property type="entry name" value="Lipopolysaccharide (LPS) transport protein A like domain"/>
    <property type="match status" value="1"/>
</dbReference>
<accession>A0A644WQ69</accession>
<dbReference type="PROSITE" id="PS51257">
    <property type="entry name" value="PROKAR_LIPOPROTEIN"/>
    <property type="match status" value="1"/>
</dbReference>
<dbReference type="AlphaFoldDB" id="A0A644WQ69"/>
<gene>
    <name evidence="1" type="ORF">SDC9_51952</name>
</gene>
<evidence type="ECO:0000313" key="1">
    <source>
        <dbReference type="EMBL" id="MPM05661.1"/>
    </source>
</evidence>
<comment type="caution">
    <text evidence="1">The sequence shown here is derived from an EMBL/GenBank/DDBJ whole genome shotgun (WGS) entry which is preliminary data.</text>
</comment>
<protein>
    <recommendedName>
        <fullName evidence="2">Lipopolysaccharide export system protein LptC</fullName>
    </recommendedName>
</protein>
<sequence>MSKKYLLGMVLASFLFAACSLSPEQAALVRSVELPDLALTNATYVLDRGEDHPLYIVAGYIALFDQTHKALATSVTFTQRDDQGSVVLQGSADEATVDLQSYDAQLRGSVTVEKIDQQLLIEAQELQWVHEQQLLLSEGREEVLITYEGNKRVRGTGLSVELATSNVTFEQVLEGVVLP</sequence>
<reference evidence="1" key="1">
    <citation type="submission" date="2019-08" db="EMBL/GenBank/DDBJ databases">
        <authorList>
            <person name="Kucharzyk K."/>
            <person name="Murdoch R.W."/>
            <person name="Higgins S."/>
            <person name="Loffler F."/>
        </authorList>
    </citation>
    <scope>NUCLEOTIDE SEQUENCE</scope>
</reference>
<organism evidence="1">
    <name type="scientific">bioreactor metagenome</name>
    <dbReference type="NCBI Taxonomy" id="1076179"/>
    <lineage>
        <taxon>unclassified sequences</taxon>
        <taxon>metagenomes</taxon>
        <taxon>ecological metagenomes</taxon>
    </lineage>
</organism>
<evidence type="ECO:0008006" key="2">
    <source>
        <dbReference type="Google" id="ProtNLM"/>
    </source>
</evidence>